<dbReference type="PROSITE" id="PS50297">
    <property type="entry name" value="ANK_REP_REGION"/>
    <property type="match status" value="1"/>
</dbReference>
<accession>A0AAN8KE48</accession>
<evidence type="ECO:0000313" key="3">
    <source>
        <dbReference type="Proteomes" id="UP001356427"/>
    </source>
</evidence>
<dbReference type="Proteomes" id="UP001356427">
    <property type="component" value="Unassembled WGS sequence"/>
</dbReference>
<proteinExistence type="predicted"/>
<dbReference type="SUPFAM" id="SSF48403">
    <property type="entry name" value="Ankyrin repeat"/>
    <property type="match status" value="1"/>
</dbReference>
<dbReference type="InterPro" id="IPR002110">
    <property type="entry name" value="Ankyrin_rpt"/>
</dbReference>
<gene>
    <name evidence="2" type="ORF">J4Q44_G00389290</name>
</gene>
<dbReference type="SMART" id="SM00248">
    <property type="entry name" value="ANK"/>
    <property type="match status" value="2"/>
</dbReference>
<dbReference type="EMBL" id="JAGTTL010000564">
    <property type="protein sequence ID" value="KAK6288371.1"/>
    <property type="molecule type" value="Genomic_DNA"/>
</dbReference>
<dbReference type="Pfam" id="PF12796">
    <property type="entry name" value="Ank_2"/>
    <property type="match status" value="1"/>
</dbReference>
<dbReference type="PANTHER" id="PTHR22677">
    <property type="entry name" value="ANKYRIN REPEAT DOMAIN-CONTAINING PROTEIN 60"/>
    <property type="match status" value="1"/>
</dbReference>
<protein>
    <submittedName>
        <fullName evidence="2">Uncharacterized protein</fullName>
    </submittedName>
</protein>
<dbReference type="InterPro" id="IPR039323">
    <property type="entry name" value="ANKRD_45/46/60"/>
</dbReference>
<keyword evidence="1" id="KW-0040">ANK repeat</keyword>
<dbReference type="PANTHER" id="PTHR22677:SF4">
    <property type="entry name" value="USHER SYNDROME TYPE-1G PROTEIN-LIKE PROTEIN"/>
    <property type="match status" value="1"/>
</dbReference>
<feature type="non-terminal residue" evidence="2">
    <location>
        <position position="77"/>
    </location>
</feature>
<evidence type="ECO:0000313" key="2">
    <source>
        <dbReference type="EMBL" id="KAK6288371.1"/>
    </source>
</evidence>
<dbReference type="PROSITE" id="PS50088">
    <property type="entry name" value="ANK_REPEAT"/>
    <property type="match status" value="1"/>
</dbReference>
<dbReference type="AlphaFoldDB" id="A0AAN8KE48"/>
<dbReference type="Gene3D" id="1.25.40.20">
    <property type="entry name" value="Ankyrin repeat-containing domain"/>
    <property type="match status" value="1"/>
</dbReference>
<feature type="repeat" description="ANK" evidence="1">
    <location>
        <begin position="8"/>
        <end position="40"/>
    </location>
</feature>
<comment type="caution">
    <text evidence="2">The sequence shown here is derived from an EMBL/GenBank/DDBJ whole genome shotgun (WGS) entry which is preliminary data.</text>
</comment>
<reference evidence="2 3" key="1">
    <citation type="submission" date="2021-04" db="EMBL/GenBank/DDBJ databases">
        <authorList>
            <person name="De Guttry C."/>
            <person name="Zahm M."/>
            <person name="Klopp C."/>
            <person name="Cabau C."/>
            <person name="Louis A."/>
            <person name="Berthelot C."/>
            <person name="Parey E."/>
            <person name="Roest Crollius H."/>
            <person name="Montfort J."/>
            <person name="Robinson-Rechavi M."/>
            <person name="Bucao C."/>
            <person name="Bouchez O."/>
            <person name="Gislard M."/>
            <person name="Lluch J."/>
            <person name="Milhes M."/>
            <person name="Lampietro C."/>
            <person name="Lopez Roques C."/>
            <person name="Donnadieu C."/>
            <person name="Braasch I."/>
            <person name="Desvignes T."/>
            <person name="Postlethwait J."/>
            <person name="Bobe J."/>
            <person name="Wedekind C."/>
            <person name="Guiguen Y."/>
        </authorList>
    </citation>
    <scope>NUCLEOTIDE SEQUENCE [LARGE SCALE GENOMIC DNA]</scope>
    <source>
        <strain evidence="2">Cs_M1</strain>
        <tissue evidence="2">Blood</tissue>
    </source>
</reference>
<sequence>MCCRRGVHGMFRLHLAALSGFSDCCRKLLSSGFDIDTPDDFGRTCLHAAAAVGNLDCLNLLLSTQGQTFQQKGQLRK</sequence>
<organism evidence="2 3">
    <name type="scientific">Coregonus suidteri</name>
    <dbReference type="NCBI Taxonomy" id="861788"/>
    <lineage>
        <taxon>Eukaryota</taxon>
        <taxon>Metazoa</taxon>
        <taxon>Chordata</taxon>
        <taxon>Craniata</taxon>
        <taxon>Vertebrata</taxon>
        <taxon>Euteleostomi</taxon>
        <taxon>Actinopterygii</taxon>
        <taxon>Neopterygii</taxon>
        <taxon>Teleostei</taxon>
        <taxon>Protacanthopterygii</taxon>
        <taxon>Salmoniformes</taxon>
        <taxon>Salmonidae</taxon>
        <taxon>Coregoninae</taxon>
        <taxon>Coregonus</taxon>
    </lineage>
</organism>
<keyword evidence="3" id="KW-1185">Reference proteome</keyword>
<name>A0AAN8KE48_9TELE</name>
<evidence type="ECO:0000256" key="1">
    <source>
        <dbReference type="PROSITE-ProRule" id="PRU00023"/>
    </source>
</evidence>
<dbReference type="InterPro" id="IPR036770">
    <property type="entry name" value="Ankyrin_rpt-contain_sf"/>
</dbReference>